<keyword evidence="4" id="KW-1185">Reference proteome</keyword>
<feature type="region of interest" description="Disordered" evidence="1">
    <location>
        <begin position="135"/>
        <end position="159"/>
    </location>
</feature>
<evidence type="ECO:0000313" key="4">
    <source>
        <dbReference type="Proteomes" id="UP000799118"/>
    </source>
</evidence>
<protein>
    <submittedName>
        <fullName evidence="3">Uncharacterized protein</fullName>
    </submittedName>
</protein>
<name>A0A6A4GSV6_9AGAR</name>
<keyword evidence="2" id="KW-0732">Signal</keyword>
<evidence type="ECO:0000256" key="1">
    <source>
        <dbReference type="SAM" id="MobiDB-lite"/>
    </source>
</evidence>
<reference evidence="3" key="1">
    <citation type="journal article" date="2019" name="Environ. Microbiol.">
        <title>Fungal ecological strategies reflected in gene transcription - a case study of two litter decomposers.</title>
        <authorList>
            <person name="Barbi F."/>
            <person name="Kohler A."/>
            <person name="Barry K."/>
            <person name="Baskaran P."/>
            <person name="Daum C."/>
            <person name="Fauchery L."/>
            <person name="Ihrmark K."/>
            <person name="Kuo A."/>
            <person name="LaButti K."/>
            <person name="Lipzen A."/>
            <person name="Morin E."/>
            <person name="Grigoriev I.V."/>
            <person name="Henrissat B."/>
            <person name="Lindahl B."/>
            <person name="Martin F."/>
        </authorList>
    </citation>
    <scope>NUCLEOTIDE SEQUENCE</scope>
    <source>
        <strain evidence="3">JB14</strain>
    </source>
</reference>
<evidence type="ECO:0000256" key="2">
    <source>
        <dbReference type="SAM" id="SignalP"/>
    </source>
</evidence>
<feature type="region of interest" description="Disordered" evidence="1">
    <location>
        <begin position="46"/>
        <end position="90"/>
    </location>
</feature>
<sequence>MGGGFLWFFIGAGAATMYSNAKRNRNPENDSEWGWGRCHGHFGRDRAAQALNPPPPTTSSNVSELQTPPASLPFAPIPSGSGTSAIADPWTAEKERVRDIGKQVGVNVMEFSESTLDTLLSSIESVKARVVQQRLEREKQEAERKRAMEEWKMNPPKYV</sequence>
<evidence type="ECO:0000313" key="3">
    <source>
        <dbReference type="EMBL" id="KAE9388247.1"/>
    </source>
</evidence>
<dbReference type="EMBL" id="ML769753">
    <property type="protein sequence ID" value="KAE9388247.1"/>
    <property type="molecule type" value="Genomic_DNA"/>
</dbReference>
<feature type="signal peptide" evidence="2">
    <location>
        <begin position="1"/>
        <end position="21"/>
    </location>
</feature>
<dbReference type="OrthoDB" id="2960209at2759"/>
<proteinExistence type="predicted"/>
<accession>A0A6A4GSV6</accession>
<dbReference type="Proteomes" id="UP000799118">
    <property type="component" value="Unassembled WGS sequence"/>
</dbReference>
<gene>
    <name evidence="3" type="ORF">BT96DRAFT_442208</name>
</gene>
<dbReference type="AlphaFoldDB" id="A0A6A4GSV6"/>
<organism evidence="3 4">
    <name type="scientific">Gymnopus androsaceus JB14</name>
    <dbReference type="NCBI Taxonomy" id="1447944"/>
    <lineage>
        <taxon>Eukaryota</taxon>
        <taxon>Fungi</taxon>
        <taxon>Dikarya</taxon>
        <taxon>Basidiomycota</taxon>
        <taxon>Agaricomycotina</taxon>
        <taxon>Agaricomycetes</taxon>
        <taxon>Agaricomycetidae</taxon>
        <taxon>Agaricales</taxon>
        <taxon>Marasmiineae</taxon>
        <taxon>Omphalotaceae</taxon>
        <taxon>Gymnopus</taxon>
    </lineage>
</organism>
<feature type="chain" id="PRO_5025621798" evidence="2">
    <location>
        <begin position="22"/>
        <end position="159"/>
    </location>
</feature>
<feature type="compositionally biased region" description="Basic and acidic residues" evidence="1">
    <location>
        <begin position="135"/>
        <end position="152"/>
    </location>
</feature>